<evidence type="ECO:0000256" key="4">
    <source>
        <dbReference type="ARBA" id="ARBA00022989"/>
    </source>
</evidence>
<evidence type="ECO:0000256" key="7">
    <source>
        <dbReference type="SAM" id="Phobius"/>
    </source>
</evidence>
<name>F2EJ76_HORVV</name>
<keyword evidence="5 6" id="KW-0349">Heme</keyword>
<dbReference type="PRINTS" id="PR00463">
    <property type="entry name" value="EP450I"/>
</dbReference>
<dbReference type="Pfam" id="PF00067">
    <property type="entry name" value="p450"/>
    <property type="match status" value="1"/>
</dbReference>
<proteinExistence type="evidence at transcript level"/>
<dbReference type="FunFam" id="1.10.630.10:FF:000092">
    <property type="entry name" value="Cytochrome P450 CYP727A4"/>
    <property type="match status" value="1"/>
</dbReference>
<keyword evidence="5 6" id="KW-0479">Metal-binding</keyword>
<evidence type="ECO:0000256" key="3">
    <source>
        <dbReference type="ARBA" id="ARBA00022692"/>
    </source>
</evidence>
<feature type="binding site" description="axial binding residue" evidence="5">
    <location>
        <position position="513"/>
    </location>
    <ligand>
        <name>heme</name>
        <dbReference type="ChEBI" id="CHEBI:30413"/>
    </ligand>
    <ligandPart>
        <name>Fe</name>
        <dbReference type="ChEBI" id="CHEBI:18248"/>
    </ligandPart>
</feature>
<dbReference type="PROSITE" id="PS00086">
    <property type="entry name" value="CYTOCHROME_P450"/>
    <property type="match status" value="1"/>
</dbReference>
<dbReference type="GO" id="GO:0004497">
    <property type="term" value="F:monooxygenase activity"/>
    <property type="evidence" value="ECO:0007669"/>
    <property type="project" value="UniProtKB-KW"/>
</dbReference>
<evidence type="ECO:0000313" key="8">
    <source>
        <dbReference type="EMBL" id="BAK07398.1"/>
    </source>
</evidence>
<dbReference type="GO" id="GO:0020037">
    <property type="term" value="F:heme binding"/>
    <property type="evidence" value="ECO:0007669"/>
    <property type="project" value="InterPro"/>
</dbReference>
<keyword evidence="6" id="KW-0503">Monooxygenase</keyword>
<organism evidence="8">
    <name type="scientific">Hordeum vulgare subsp. vulgare</name>
    <name type="common">Domesticated barley</name>
    <dbReference type="NCBI Taxonomy" id="112509"/>
    <lineage>
        <taxon>Eukaryota</taxon>
        <taxon>Viridiplantae</taxon>
        <taxon>Streptophyta</taxon>
        <taxon>Embryophyta</taxon>
        <taxon>Tracheophyta</taxon>
        <taxon>Spermatophyta</taxon>
        <taxon>Magnoliopsida</taxon>
        <taxon>Liliopsida</taxon>
        <taxon>Poales</taxon>
        <taxon>Poaceae</taxon>
        <taxon>BOP clade</taxon>
        <taxon>Pooideae</taxon>
        <taxon>Triticodae</taxon>
        <taxon>Triticeae</taxon>
        <taxon>Hordeinae</taxon>
        <taxon>Hordeum</taxon>
    </lineage>
</organism>
<evidence type="ECO:0000256" key="2">
    <source>
        <dbReference type="ARBA" id="ARBA00010617"/>
    </source>
</evidence>
<dbReference type="GO" id="GO:0016705">
    <property type="term" value="F:oxidoreductase activity, acting on paired donors, with incorporation or reduction of molecular oxygen"/>
    <property type="evidence" value="ECO:0007669"/>
    <property type="project" value="InterPro"/>
</dbReference>
<dbReference type="CDD" id="cd00302">
    <property type="entry name" value="cytochrome_P450"/>
    <property type="match status" value="1"/>
</dbReference>
<keyword evidence="7" id="KW-0472">Membrane</keyword>
<comment type="similarity">
    <text evidence="2 6">Belongs to the cytochrome P450 family.</text>
</comment>
<keyword evidence="6" id="KW-0560">Oxidoreductase</keyword>
<protein>
    <submittedName>
        <fullName evidence="8">Predicted protein</fullName>
    </submittedName>
</protein>
<dbReference type="SUPFAM" id="SSF48264">
    <property type="entry name" value="Cytochrome P450"/>
    <property type="match status" value="1"/>
</dbReference>
<dbReference type="EMBL" id="AK376203">
    <property type="protein sequence ID" value="BAK07398.1"/>
    <property type="molecule type" value="mRNA"/>
</dbReference>
<keyword evidence="3 7" id="KW-0812">Transmembrane</keyword>
<evidence type="ECO:0000256" key="5">
    <source>
        <dbReference type="PIRSR" id="PIRSR602401-1"/>
    </source>
</evidence>
<feature type="transmembrane region" description="Helical" evidence="7">
    <location>
        <begin position="48"/>
        <end position="73"/>
    </location>
</feature>
<evidence type="ECO:0000256" key="6">
    <source>
        <dbReference type="RuleBase" id="RU000461"/>
    </source>
</evidence>
<dbReference type="PRINTS" id="PR00385">
    <property type="entry name" value="P450"/>
</dbReference>
<dbReference type="InterPro" id="IPR002401">
    <property type="entry name" value="Cyt_P450_E_grp-I"/>
</dbReference>
<dbReference type="Gene3D" id="1.10.630.10">
    <property type="entry name" value="Cytochrome P450"/>
    <property type="match status" value="1"/>
</dbReference>
<dbReference type="PANTHER" id="PTHR24305">
    <property type="entry name" value="CYTOCHROME P450"/>
    <property type="match status" value="1"/>
</dbReference>
<accession>F2EJ76</accession>
<dbReference type="GO" id="GO:0005506">
    <property type="term" value="F:iron ion binding"/>
    <property type="evidence" value="ECO:0007669"/>
    <property type="project" value="InterPro"/>
</dbReference>
<dbReference type="AlphaFoldDB" id="F2EJ76"/>
<keyword evidence="4 7" id="KW-1133">Transmembrane helix</keyword>
<dbReference type="InterPro" id="IPR036396">
    <property type="entry name" value="Cyt_P450_sf"/>
</dbReference>
<keyword evidence="5 6" id="KW-0408">Iron</keyword>
<sequence>MAPSCGAAVPYTLLGALLGGGGGSYAPSWPACGGRAFLRDYARRGANAMLWLALLAVTWVLLRRIAALIRLWALGSRLPGPPALLADPGLAAVCRAGGDITGYLSKLHGSFGPIVRLWLGPSQLLVSVKDASLIKEMLTKAEDKLPLTGRTHNLACGSLGLFISSFEKVKSTRESLKVFLNEKLNVSASGSSFKIIEAVLRRTDSTKDIDSLDCRSFSQHIAFNIIGAALFGDVFFDWSDAAAYEELLMVVAKDGCFWASYAVPPFWKPGYRRYRTLCAKLKILTEGIIRKSIDQNSALRHNSLSSSEGVVKDPVKCTSLLDGMISGRGFDGAVQGPLSSEEETCGNIVGLMLHGISTSANLLCNILTRLVLYPKLKDQLYADIVAVHTESSELVIDDVLKMQFVLATICESARLLPAGPLLQRCSMQHDLTLKSSITIPAGAILVVPLHLVQMDASIWGNDACQFNPNRLLQKDIDLGEILAAHKGSNGIKLFTECDKSDSFLPFGSGSRACVGQKFAILGISLLVASLLHNYEVQPQPALYKEMGLEVDSSNLRHLPNPKIVLTKRKI</sequence>
<dbReference type="PANTHER" id="PTHR24305:SF166">
    <property type="entry name" value="CYTOCHROME P450 12A4, MITOCHONDRIAL-RELATED"/>
    <property type="match status" value="1"/>
</dbReference>
<reference evidence="8" key="1">
    <citation type="journal article" date="2011" name="Plant Physiol.">
        <title>Comprehensive sequence analysis of 24,783 barley full-length cDNAs derived from 12 clone libraries.</title>
        <authorList>
            <person name="Matsumoto T."/>
            <person name="Tanaka T."/>
            <person name="Sakai H."/>
            <person name="Amano N."/>
            <person name="Kanamori H."/>
            <person name="Kurita K."/>
            <person name="Kikuta A."/>
            <person name="Kamiya K."/>
            <person name="Yamamoto M."/>
            <person name="Ikawa H."/>
            <person name="Fujii N."/>
            <person name="Hori K."/>
            <person name="Itoh T."/>
            <person name="Sato K."/>
        </authorList>
    </citation>
    <scope>NUCLEOTIDE SEQUENCE</scope>
    <source>
        <tissue evidence="8">Flower</tissue>
    </source>
</reference>
<evidence type="ECO:0000256" key="1">
    <source>
        <dbReference type="ARBA" id="ARBA00001971"/>
    </source>
</evidence>
<dbReference type="InterPro" id="IPR050121">
    <property type="entry name" value="Cytochrome_P450_monoxygenase"/>
</dbReference>
<dbReference type="InterPro" id="IPR001128">
    <property type="entry name" value="Cyt_P450"/>
</dbReference>
<dbReference type="InterPro" id="IPR017972">
    <property type="entry name" value="Cyt_P450_CS"/>
</dbReference>
<comment type="cofactor">
    <cofactor evidence="1 5">
        <name>heme</name>
        <dbReference type="ChEBI" id="CHEBI:30413"/>
    </cofactor>
</comment>